<protein>
    <submittedName>
        <fullName evidence="1">Uncharacterized protein</fullName>
    </submittedName>
</protein>
<dbReference type="Proteomes" id="UP000032141">
    <property type="component" value="Chromosome C6"/>
</dbReference>
<dbReference type="InterPro" id="IPR019308">
    <property type="entry name" value="TMEM214"/>
</dbReference>
<dbReference type="PANTHER" id="PTHR13448:SF14">
    <property type="entry name" value="F26K24.17 PROTEIN"/>
    <property type="match status" value="1"/>
</dbReference>
<evidence type="ECO:0000313" key="2">
    <source>
        <dbReference type="Proteomes" id="UP000032141"/>
    </source>
</evidence>
<dbReference type="Gramene" id="Bo6g114610.1">
    <property type="protein sequence ID" value="Bo6g114610.1"/>
    <property type="gene ID" value="Bo6g114610"/>
</dbReference>
<dbReference type="AlphaFoldDB" id="A0A0D3D014"/>
<dbReference type="GO" id="GO:0005794">
    <property type="term" value="C:Golgi apparatus"/>
    <property type="evidence" value="ECO:0007669"/>
    <property type="project" value="TreeGrafter"/>
</dbReference>
<dbReference type="PANTHER" id="PTHR13448">
    <property type="entry name" value="TRANSMEMBRANE PROTEIN 214"/>
    <property type="match status" value="1"/>
</dbReference>
<name>A0A0D3D014_BRAOL</name>
<reference evidence="1" key="2">
    <citation type="submission" date="2015-03" db="UniProtKB">
        <authorList>
            <consortium name="EnsemblPlants"/>
        </authorList>
    </citation>
    <scope>IDENTIFICATION</scope>
</reference>
<accession>A0A0D3D014</accession>
<evidence type="ECO:0000313" key="1">
    <source>
        <dbReference type="EnsemblPlants" id="Bo6g114610.1"/>
    </source>
</evidence>
<organism evidence="1 2">
    <name type="scientific">Brassica oleracea var. oleracea</name>
    <dbReference type="NCBI Taxonomy" id="109376"/>
    <lineage>
        <taxon>Eukaryota</taxon>
        <taxon>Viridiplantae</taxon>
        <taxon>Streptophyta</taxon>
        <taxon>Embryophyta</taxon>
        <taxon>Tracheophyta</taxon>
        <taxon>Spermatophyta</taxon>
        <taxon>Magnoliopsida</taxon>
        <taxon>eudicotyledons</taxon>
        <taxon>Gunneridae</taxon>
        <taxon>Pentapetalae</taxon>
        <taxon>rosids</taxon>
        <taxon>malvids</taxon>
        <taxon>Brassicales</taxon>
        <taxon>Brassicaceae</taxon>
        <taxon>Brassiceae</taxon>
        <taxon>Brassica</taxon>
    </lineage>
</organism>
<dbReference type="eggNOG" id="KOG4467">
    <property type="taxonomic scope" value="Eukaryota"/>
</dbReference>
<dbReference type="EnsemblPlants" id="Bo6g114610.1">
    <property type="protein sequence ID" value="Bo6g114610.1"/>
    <property type="gene ID" value="Bo6g114610"/>
</dbReference>
<keyword evidence="2" id="KW-1185">Reference proteome</keyword>
<reference evidence="1 2" key="1">
    <citation type="journal article" date="2014" name="Genome Biol.">
        <title>Transcriptome and methylome profiling reveals relics of genome dominance in the mesopolyploid Brassica oleracea.</title>
        <authorList>
            <person name="Parkin I.A."/>
            <person name="Koh C."/>
            <person name="Tang H."/>
            <person name="Robinson S.J."/>
            <person name="Kagale S."/>
            <person name="Clarke W.E."/>
            <person name="Town C.D."/>
            <person name="Nixon J."/>
            <person name="Krishnakumar V."/>
            <person name="Bidwell S.L."/>
            <person name="Denoeud F."/>
            <person name="Belcram H."/>
            <person name="Links M.G."/>
            <person name="Just J."/>
            <person name="Clarke C."/>
            <person name="Bender T."/>
            <person name="Huebert T."/>
            <person name="Mason A.S."/>
            <person name="Pires J.C."/>
            <person name="Barker G."/>
            <person name="Moore J."/>
            <person name="Walley P.G."/>
            <person name="Manoli S."/>
            <person name="Batley J."/>
            <person name="Edwards D."/>
            <person name="Nelson M.N."/>
            <person name="Wang X."/>
            <person name="Paterson A.H."/>
            <person name="King G."/>
            <person name="Bancroft I."/>
            <person name="Chalhoub B."/>
            <person name="Sharpe A.G."/>
        </authorList>
    </citation>
    <scope>NUCLEOTIDE SEQUENCE</scope>
    <source>
        <strain evidence="1 2">cv. TO1000</strain>
    </source>
</reference>
<dbReference type="GO" id="GO:0005783">
    <property type="term" value="C:endoplasmic reticulum"/>
    <property type="evidence" value="ECO:0007669"/>
    <property type="project" value="TreeGrafter"/>
</dbReference>
<proteinExistence type="predicted"/>
<dbReference type="STRING" id="109376.A0A0D3D014"/>
<dbReference type="HOGENOM" id="CLU_1919999_0_0_1"/>
<sequence length="132" mass="14700">MQQKYRDEAKSPDAGELGLLRRRSYWDDAIRAAPIRAAAAPADGATKNKTLKADETEKPIVLSLPEAAAKMDPSDLADFLDVPSVPDMDVLRFYFYFEKAFAQVSFPWVKIFNETPLSAIIDVSPGFALIFE</sequence>